<keyword evidence="2" id="KW-1185">Reference proteome</keyword>
<dbReference type="PANTHER" id="PTHR46662">
    <property type="entry name" value="DI-GLUCOSE BINDING PROTEIN WITH LEUCINE-RICH REPEAT DOMAIN-CONTAINING PROTEIN"/>
    <property type="match status" value="1"/>
</dbReference>
<accession>A0A0D2R621</accession>
<protein>
    <recommendedName>
        <fullName evidence="3">Leucine-rich repeat-containing N-terminal plant-type domain-containing protein</fullName>
    </recommendedName>
</protein>
<evidence type="ECO:0000313" key="2">
    <source>
        <dbReference type="Proteomes" id="UP000032304"/>
    </source>
</evidence>
<proteinExistence type="predicted"/>
<dbReference type="InterPro" id="IPR001611">
    <property type="entry name" value="Leu-rich_rpt"/>
</dbReference>
<sequence length="90" mass="10033">MSFLLRSIVELANLPDLRYLYLQENLFIGRVPPELGTLENLPHLDVGNNHLVSTIWEGGFSVLRNLYLDNNYLGGGIPAQLANLTNLAIL</sequence>
<dbReference type="Proteomes" id="UP000032304">
    <property type="component" value="Chromosome 8"/>
</dbReference>
<name>A0A0D2R621_GOSRA</name>
<dbReference type="Gramene" id="KJB46793">
    <property type="protein sequence ID" value="KJB46793"/>
    <property type="gene ID" value="B456_008G066200"/>
</dbReference>
<dbReference type="SUPFAM" id="SSF52058">
    <property type="entry name" value="L domain-like"/>
    <property type="match status" value="1"/>
</dbReference>
<dbReference type="eggNOG" id="KOG0619">
    <property type="taxonomic scope" value="Eukaryota"/>
</dbReference>
<dbReference type="Gene3D" id="3.80.10.10">
    <property type="entry name" value="Ribonuclease Inhibitor"/>
    <property type="match status" value="1"/>
</dbReference>
<dbReference type="PANTHER" id="PTHR46662:SF3">
    <property type="entry name" value="LEUCINE-RICH REPEAT (LRR) FAMILY PROTEIN"/>
    <property type="match status" value="1"/>
</dbReference>
<gene>
    <name evidence="1" type="ORF">B456_008G066200</name>
</gene>
<dbReference type="AlphaFoldDB" id="A0A0D2R621"/>
<reference evidence="1 2" key="1">
    <citation type="journal article" date="2012" name="Nature">
        <title>Repeated polyploidization of Gossypium genomes and the evolution of spinnable cotton fibres.</title>
        <authorList>
            <person name="Paterson A.H."/>
            <person name="Wendel J.F."/>
            <person name="Gundlach H."/>
            <person name="Guo H."/>
            <person name="Jenkins J."/>
            <person name="Jin D."/>
            <person name="Llewellyn D."/>
            <person name="Showmaker K.C."/>
            <person name="Shu S."/>
            <person name="Udall J."/>
            <person name="Yoo M.J."/>
            <person name="Byers R."/>
            <person name="Chen W."/>
            <person name="Doron-Faigenboim A."/>
            <person name="Duke M.V."/>
            <person name="Gong L."/>
            <person name="Grimwood J."/>
            <person name="Grover C."/>
            <person name="Grupp K."/>
            <person name="Hu G."/>
            <person name="Lee T.H."/>
            <person name="Li J."/>
            <person name="Lin L."/>
            <person name="Liu T."/>
            <person name="Marler B.S."/>
            <person name="Page J.T."/>
            <person name="Roberts A.W."/>
            <person name="Romanel E."/>
            <person name="Sanders W.S."/>
            <person name="Szadkowski E."/>
            <person name="Tan X."/>
            <person name="Tang H."/>
            <person name="Xu C."/>
            <person name="Wang J."/>
            <person name="Wang Z."/>
            <person name="Zhang D."/>
            <person name="Zhang L."/>
            <person name="Ashrafi H."/>
            <person name="Bedon F."/>
            <person name="Bowers J.E."/>
            <person name="Brubaker C.L."/>
            <person name="Chee P.W."/>
            <person name="Das S."/>
            <person name="Gingle A.R."/>
            <person name="Haigler C.H."/>
            <person name="Harker D."/>
            <person name="Hoffmann L.V."/>
            <person name="Hovav R."/>
            <person name="Jones D.C."/>
            <person name="Lemke C."/>
            <person name="Mansoor S."/>
            <person name="ur Rahman M."/>
            <person name="Rainville L.N."/>
            <person name="Rambani A."/>
            <person name="Reddy U.K."/>
            <person name="Rong J.K."/>
            <person name="Saranga Y."/>
            <person name="Scheffler B.E."/>
            <person name="Scheffler J.A."/>
            <person name="Stelly D.M."/>
            <person name="Triplett B.A."/>
            <person name="Van Deynze A."/>
            <person name="Vaslin M.F."/>
            <person name="Waghmare V.N."/>
            <person name="Walford S.A."/>
            <person name="Wright R.J."/>
            <person name="Zaki E.A."/>
            <person name="Zhang T."/>
            <person name="Dennis E.S."/>
            <person name="Mayer K.F."/>
            <person name="Peterson D.G."/>
            <person name="Rokhsar D.S."/>
            <person name="Wang X."/>
            <person name="Schmutz J."/>
        </authorList>
    </citation>
    <scope>NUCLEOTIDE SEQUENCE [LARGE SCALE GENOMIC DNA]</scope>
</reference>
<organism evidence="1 2">
    <name type="scientific">Gossypium raimondii</name>
    <name type="common">Peruvian cotton</name>
    <name type="synonym">Gossypium klotzschianum subsp. raimondii</name>
    <dbReference type="NCBI Taxonomy" id="29730"/>
    <lineage>
        <taxon>Eukaryota</taxon>
        <taxon>Viridiplantae</taxon>
        <taxon>Streptophyta</taxon>
        <taxon>Embryophyta</taxon>
        <taxon>Tracheophyta</taxon>
        <taxon>Spermatophyta</taxon>
        <taxon>Magnoliopsida</taxon>
        <taxon>eudicotyledons</taxon>
        <taxon>Gunneridae</taxon>
        <taxon>Pentapetalae</taxon>
        <taxon>rosids</taxon>
        <taxon>malvids</taxon>
        <taxon>Malvales</taxon>
        <taxon>Malvaceae</taxon>
        <taxon>Malvoideae</taxon>
        <taxon>Gossypium</taxon>
    </lineage>
</organism>
<evidence type="ECO:0000313" key="1">
    <source>
        <dbReference type="EMBL" id="KJB46793.1"/>
    </source>
</evidence>
<dbReference type="GO" id="GO:0005794">
    <property type="term" value="C:Golgi apparatus"/>
    <property type="evidence" value="ECO:0007669"/>
    <property type="project" value="TreeGrafter"/>
</dbReference>
<dbReference type="EMBL" id="CM001747">
    <property type="protein sequence ID" value="KJB46793.1"/>
    <property type="molecule type" value="Genomic_DNA"/>
</dbReference>
<evidence type="ECO:0008006" key="3">
    <source>
        <dbReference type="Google" id="ProtNLM"/>
    </source>
</evidence>
<dbReference type="InterPro" id="IPR032675">
    <property type="entry name" value="LRR_dom_sf"/>
</dbReference>
<dbReference type="Pfam" id="PF00560">
    <property type="entry name" value="LRR_1"/>
    <property type="match status" value="2"/>
</dbReference>